<dbReference type="HOGENOM" id="CLU_051979_0_0_6"/>
<evidence type="ECO:0000313" key="2">
    <source>
        <dbReference type="Proteomes" id="UP000018438"/>
    </source>
</evidence>
<keyword evidence="2" id="KW-1185">Reference proteome</keyword>
<gene>
    <name evidence="1" type="ORF">F965_00092</name>
</gene>
<reference evidence="1 2" key="1">
    <citation type="submission" date="2013-02" db="EMBL/GenBank/DDBJ databases">
        <title>The Genome Sequence of Acinetobacter schindleri NIPH 900.</title>
        <authorList>
            <consortium name="The Broad Institute Genome Sequencing Platform"/>
            <consortium name="The Broad Institute Genome Sequencing Center for Infectious Disease"/>
            <person name="Cerqueira G."/>
            <person name="Feldgarden M."/>
            <person name="Courvalin P."/>
            <person name="Perichon B."/>
            <person name="Grillot-Courvalin C."/>
            <person name="Clermont D."/>
            <person name="Rocha E."/>
            <person name="Yoon E.-J."/>
            <person name="Nemec A."/>
            <person name="Walker B."/>
            <person name="Young S.K."/>
            <person name="Zeng Q."/>
            <person name="Gargeya S."/>
            <person name="Fitzgerald M."/>
            <person name="Haas B."/>
            <person name="Abouelleil A."/>
            <person name="Alvarado L."/>
            <person name="Arachchi H.M."/>
            <person name="Berlin A.M."/>
            <person name="Chapman S.B."/>
            <person name="Dewar J."/>
            <person name="Goldberg J."/>
            <person name="Griggs A."/>
            <person name="Gujja S."/>
            <person name="Hansen M."/>
            <person name="Howarth C."/>
            <person name="Imamovic A."/>
            <person name="Larimer J."/>
            <person name="McCowan C."/>
            <person name="Murphy C."/>
            <person name="Neiman D."/>
            <person name="Pearson M."/>
            <person name="Priest M."/>
            <person name="Roberts A."/>
            <person name="Saif S."/>
            <person name="Shea T."/>
            <person name="Sisk P."/>
            <person name="Sykes S."/>
            <person name="Wortman J."/>
            <person name="Nusbaum C."/>
            <person name="Birren B."/>
        </authorList>
    </citation>
    <scope>NUCLEOTIDE SEQUENCE [LARGE SCALE GENOMIC DNA]</scope>
    <source>
        <strain evidence="1 2">NIPH 900</strain>
    </source>
</reference>
<evidence type="ECO:0000313" key="1">
    <source>
        <dbReference type="EMBL" id="ENV14746.1"/>
    </source>
</evidence>
<organism evidence="1 2">
    <name type="scientific">Acinetobacter schindleri NIPH 900</name>
    <dbReference type="NCBI Taxonomy" id="1217675"/>
    <lineage>
        <taxon>Bacteria</taxon>
        <taxon>Pseudomonadati</taxon>
        <taxon>Pseudomonadota</taxon>
        <taxon>Gammaproteobacteria</taxon>
        <taxon>Moraxellales</taxon>
        <taxon>Moraxellaceae</taxon>
        <taxon>Acinetobacter</taxon>
    </lineage>
</organism>
<accession>N8WRX6</accession>
<name>N8WRX6_9GAMM</name>
<dbReference type="RefSeq" id="WP_004811522.1">
    <property type="nucleotide sequence ID" value="NZ_KB849446.1"/>
</dbReference>
<dbReference type="EMBL" id="APPI01000003">
    <property type="protein sequence ID" value="ENV14746.1"/>
    <property type="molecule type" value="Genomic_DNA"/>
</dbReference>
<comment type="caution">
    <text evidence="1">The sequence shown here is derived from an EMBL/GenBank/DDBJ whole genome shotgun (WGS) entry which is preliminary data.</text>
</comment>
<sequence length="439" mass="48436">MTDYVLYISAGDGITLARADEDPSFESQPEITLAFSLANVLDSDVDLLVSLKQIGMAPQFSQHVLDLKFVDFSTNDVVYSVSGVLVDDHNNISSIVAVLEALDDFENVSLELADDDEEAISELSTQTYYNKFNSDGRKVEVVAIPSGDAGTVPDLYDLVTGQDDLPTVMYMQFNGNVQQFTDSVRIAERLGVRLLVELDPDLTLEQAGQIAADLAPFNHHAFLLWSPILARPANSVGLKGRKVPRHAGGVLLAEYLKRQANTNSSGIPAIHRPIAGFDYPINFVGIQQNPKVVLNDPALKALAEVQLNVVKRERFPNGIRFIVNDCLTAYGDNQSVLKLANASEISMFIDNRLKEICKRHMLKDMDGTLEDTEKECKRLLDACTTKERPLLRKSAELGGFYTLKLSARDDRPHDAIDLECAYRPQGAGRAIYLKTTVTS</sequence>
<protein>
    <recommendedName>
        <fullName evidence="3">Tail sheath protein subtilisin-like domain-containing protein</fullName>
    </recommendedName>
</protein>
<dbReference type="Proteomes" id="UP000018438">
    <property type="component" value="Unassembled WGS sequence"/>
</dbReference>
<dbReference type="PATRIC" id="fig|1217675.3.peg.86"/>
<proteinExistence type="predicted"/>
<dbReference type="AlphaFoldDB" id="N8WRX6"/>
<evidence type="ECO:0008006" key="3">
    <source>
        <dbReference type="Google" id="ProtNLM"/>
    </source>
</evidence>